<dbReference type="SMART" id="SM00729">
    <property type="entry name" value="Elp3"/>
    <property type="match status" value="1"/>
</dbReference>
<evidence type="ECO:0000256" key="3">
    <source>
        <dbReference type="ARBA" id="ARBA00022723"/>
    </source>
</evidence>
<dbReference type="SFLD" id="SFLDG01082">
    <property type="entry name" value="B12-binding_domain_containing"/>
    <property type="match status" value="1"/>
</dbReference>
<evidence type="ECO:0000256" key="4">
    <source>
        <dbReference type="ARBA" id="ARBA00023004"/>
    </source>
</evidence>
<dbReference type="GO" id="GO:0051536">
    <property type="term" value="F:iron-sulfur cluster binding"/>
    <property type="evidence" value="ECO:0007669"/>
    <property type="project" value="UniProtKB-KW"/>
</dbReference>
<comment type="caution">
    <text evidence="7">The sequence shown here is derived from an EMBL/GenBank/DDBJ whole genome shotgun (WGS) entry which is preliminary data.</text>
</comment>
<dbReference type="Pfam" id="PF04055">
    <property type="entry name" value="Radical_SAM"/>
    <property type="match status" value="1"/>
</dbReference>
<gene>
    <name evidence="7" type="ORF">ENN90_00545</name>
</gene>
<name>A0A831LUL3_9BACT</name>
<dbReference type="EMBL" id="DSDK01000029">
    <property type="protein sequence ID" value="HDR50096.1"/>
    <property type="molecule type" value="Genomic_DNA"/>
</dbReference>
<evidence type="ECO:0000256" key="1">
    <source>
        <dbReference type="ARBA" id="ARBA00001966"/>
    </source>
</evidence>
<dbReference type="GO" id="GO:0046872">
    <property type="term" value="F:metal ion binding"/>
    <property type="evidence" value="ECO:0007669"/>
    <property type="project" value="UniProtKB-KW"/>
</dbReference>
<evidence type="ECO:0000259" key="6">
    <source>
        <dbReference type="PROSITE" id="PS51918"/>
    </source>
</evidence>
<evidence type="ECO:0000313" key="7">
    <source>
        <dbReference type="EMBL" id="HDR50096.1"/>
    </source>
</evidence>
<dbReference type="InterPro" id="IPR006638">
    <property type="entry name" value="Elp3/MiaA/NifB-like_rSAM"/>
</dbReference>
<dbReference type="SUPFAM" id="SSF102114">
    <property type="entry name" value="Radical SAM enzymes"/>
    <property type="match status" value="1"/>
</dbReference>
<proteinExistence type="predicted"/>
<dbReference type="InterPro" id="IPR034466">
    <property type="entry name" value="Methyltransferase_Class_B"/>
</dbReference>
<feature type="domain" description="Radical SAM core" evidence="6">
    <location>
        <begin position="161"/>
        <end position="392"/>
    </location>
</feature>
<dbReference type="GO" id="GO:0005829">
    <property type="term" value="C:cytosol"/>
    <property type="evidence" value="ECO:0007669"/>
    <property type="project" value="TreeGrafter"/>
</dbReference>
<keyword evidence="2" id="KW-0949">S-adenosyl-L-methionine</keyword>
<dbReference type="PANTHER" id="PTHR43409:SF3">
    <property type="entry name" value="HYPOTHETICAL METHYLTRANSFERASE"/>
    <property type="match status" value="1"/>
</dbReference>
<reference evidence="7" key="1">
    <citation type="journal article" date="2020" name="mSystems">
        <title>Genome- and Community-Level Interaction Insights into Carbon Utilization and Element Cycling Functions of Hydrothermarchaeota in Hydrothermal Sediment.</title>
        <authorList>
            <person name="Zhou Z."/>
            <person name="Liu Y."/>
            <person name="Xu W."/>
            <person name="Pan J."/>
            <person name="Luo Z.H."/>
            <person name="Li M."/>
        </authorList>
    </citation>
    <scope>NUCLEOTIDE SEQUENCE [LARGE SCALE GENOMIC DNA]</scope>
    <source>
        <strain evidence="7">SpSt-1217</strain>
    </source>
</reference>
<dbReference type="Proteomes" id="UP000886047">
    <property type="component" value="Unassembled WGS sequence"/>
</dbReference>
<dbReference type="Gene3D" id="3.40.50.280">
    <property type="entry name" value="Cobalamin-binding domain"/>
    <property type="match status" value="1"/>
</dbReference>
<dbReference type="GO" id="GO:0003824">
    <property type="term" value="F:catalytic activity"/>
    <property type="evidence" value="ECO:0007669"/>
    <property type="project" value="InterPro"/>
</dbReference>
<dbReference type="SFLD" id="SFLDF00303">
    <property type="entry name" value="hopanoid_C2-methyltransferase"/>
    <property type="match status" value="1"/>
</dbReference>
<keyword evidence="4" id="KW-0408">Iron</keyword>
<dbReference type="PROSITE" id="PS51918">
    <property type="entry name" value="RADICAL_SAM"/>
    <property type="match status" value="1"/>
</dbReference>
<dbReference type="InterPro" id="IPR025274">
    <property type="entry name" value="DUF4070"/>
</dbReference>
<comment type="cofactor">
    <cofactor evidence="1">
        <name>[4Fe-4S] cluster</name>
        <dbReference type="ChEBI" id="CHEBI:49883"/>
    </cofactor>
</comment>
<protein>
    <submittedName>
        <fullName evidence="7">Radical SAM protein</fullName>
    </submittedName>
</protein>
<sequence length="397" mass="44962">MKILLVYPEYPDTFWSFKYALKFISKKASNPPLGLLTIAPLLPGNWEKKLIDLNVEKLKTKDILWADYIFVGAMSAQIKSTFEVIHHCKSLGKKIVAGGPLFTEDYEKFDEVDHLVLNEAEITLPLFLEDLKNGCAKKIYQTEEFADVTQSPPPDYSLIRFADYSSKSIQYSRGCPFNCEFCDITAMLGHKMRTKTTTQVLTELEQLYQQGWRGDIFFVDDNFIGKKQELKKDLLPAMVKWMEEHKNPFTFSTEASVNLSDDPELMRLMTRAGFSTVFVGIETPQESSLVECNKVQNRNRSLADSVKTIQQNGMEVLGGFIVGFDNDTPNIFQQQIDFIQHTGIVSAMIGLLNAPTKSRLYQRLHSEGRILSKMSGDNTDATTNFIPKMGLEKLVAG</sequence>
<dbReference type="InterPro" id="IPR007197">
    <property type="entry name" value="rSAM"/>
</dbReference>
<dbReference type="PANTHER" id="PTHR43409">
    <property type="entry name" value="ANAEROBIC MAGNESIUM-PROTOPORPHYRIN IX MONOMETHYL ESTER CYCLASE-RELATED"/>
    <property type="match status" value="1"/>
</dbReference>
<evidence type="ECO:0000256" key="2">
    <source>
        <dbReference type="ARBA" id="ARBA00022691"/>
    </source>
</evidence>
<dbReference type="Gene3D" id="3.80.30.20">
    <property type="entry name" value="tm_1862 like domain"/>
    <property type="match status" value="1"/>
</dbReference>
<dbReference type="InterPro" id="IPR023404">
    <property type="entry name" value="rSAM_horseshoe"/>
</dbReference>
<dbReference type="SFLD" id="SFLDG01123">
    <property type="entry name" value="methyltransferase_(Class_B)"/>
    <property type="match status" value="1"/>
</dbReference>
<keyword evidence="3" id="KW-0479">Metal-binding</keyword>
<dbReference type="InterPro" id="IPR034530">
    <property type="entry name" value="HpnP-like"/>
</dbReference>
<feature type="non-terminal residue" evidence="7">
    <location>
        <position position="397"/>
    </location>
</feature>
<accession>A0A831LUL3</accession>
<keyword evidence="5" id="KW-0411">Iron-sulfur</keyword>
<dbReference type="InterPro" id="IPR051198">
    <property type="entry name" value="BchE-like"/>
</dbReference>
<organism evidence="7">
    <name type="scientific">Mariniphaga anaerophila</name>
    <dbReference type="NCBI Taxonomy" id="1484053"/>
    <lineage>
        <taxon>Bacteria</taxon>
        <taxon>Pseudomonadati</taxon>
        <taxon>Bacteroidota</taxon>
        <taxon>Bacteroidia</taxon>
        <taxon>Marinilabiliales</taxon>
        <taxon>Prolixibacteraceae</taxon>
        <taxon>Mariniphaga</taxon>
    </lineage>
</organism>
<dbReference type="Pfam" id="PF13282">
    <property type="entry name" value="DUF4070"/>
    <property type="match status" value="1"/>
</dbReference>
<evidence type="ECO:0000256" key="5">
    <source>
        <dbReference type="ARBA" id="ARBA00023014"/>
    </source>
</evidence>
<dbReference type="SFLD" id="SFLDS00029">
    <property type="entry name" value="Radical_SAM"/>
    <property type="match status" value="1"/>
</dbReference>
<dbReference type="InterPro" id="IPR058240">
    <property type="entry name" value="rSAM_sf"/>
</dbReference>
<dbReference type="AlphaFoldDB" id="A0A831LUL3"/>